<dbReference type="SUPFAM" id="SSF48452">
    <property type="entry name" value="TPR-like"/>
    <property type="match status" value="1"/>
</dbReference>
<dbReference type="EMBL" id="BAAARW010000003">
    <property type="protein sequence ID" value="GAA2405271.1"/>
    <property type="molecule type" value="Genomic_DNA"/>
</dbReference>
<dbReference type="Pfam" id="PF00535">
    <property type="entry name" value="Glycos_transf_2"/>
    <property type="match status" value="1"/>
</dbReference>
<dbReference type="RefSeq" id="WP_344587413.1">
    <property type="nucleotide sequence ID" value="NZ_BAAARW010000003.1"/>
</dbReference>
<proteinExistence type="predicted"/>
<dbReference type="SUPFAM" id="SSF53448">
    <property type="entry name" value="Nucleotide-diphospho-sugar transferases"/>
    <property type="match status" value="1"/>
</dbReference>
<dbReference type="InterPro" id="IPR029044">
    <property type="entry name" value="Nucleotide-diphossugar_trans"/>
</dbReference>
<protein>
    <recommendedName>
        <fullName evidence="1">Glycosyltransferase 2-like domain-containing protein</fullName>
    </recommendedName>
</protein>
<evidence type="ECO:0000313" key="2">
    <source>
        <dbReference type="EMBL" id="GAA2405271.1"/>
    </source>
</evidence>
<dbReference type="PANTHER" id="PTHR43630:SF2">
    <property type="entry name" value="GLYCOSYLTRANSFERASE"/>
    <property type="match status" value="1"/>
</dbReference>
<name>A0ABN3IJJ8_9ACTN</name>
<dbReference type="PANTHER" id="PTHR43630">
    <property type="entry name" value="POLY-BETA-1,6-N-ACETYL-D-GLUCOSAMINE SYNTHASE"/>
    <property type="match status" value="1"/>
</dbReference>
<evidence type="ECO:0000259" key="1">
    <source>
        <dbReference type="Pfam" id="PF00535"/>
    </source>
</evidence>
<dbReference type="Proteomes" id="UP001501231">
    <property type="component" value="Unassembled WGS sequence"/>
</dbReference>
<feature type="domain" description="Glycosyltransferase 2-like" evidence="1">
    <location>
        <begin position="9"/>
        <end position="124"/>
    </location>
</feature>
<dbReference type="InterPro" id="IPR011990">
    <property type="entry name" value="TPR-like_helical_dom_sf"/>
</dbReference>
<dbReference type="Gene3D" id="3.90.550.10">
    <property type="entry name" value="Spore Coat Polysaccharide Biosynthesis Protein SpsA, Chain A"/>
    <property type="match status" value="1"/>
</dbReference>
<reference evidence="2 3" key="1">
    <citation type="journal article" date="2019" name="Int. J. Syst. Evol. Microbiol.">
        <title>The Global Catalogue of Microorganisms (GCM) 10K type strain sequencing project: providing services to taxonomists for standard genome sequencing and annotation.</title>
        <authorList>
            <consortium name="The Broad Institute Genomics Platform"/>
            <consortium name="The Broad Institute Genome Sequencing Center for Infectious Disease"/>
            <person name="Wu L."/>
            <person name="Ma J."/>
        </authorList>
    </citation>
    <scope>NUCLEOTIDE SEQUENCE [LARGE SCALE GENOMIC DNA]</scope>
    <source>
        <strain evidence="2 3">JCM 3325</strain>
    </source>
</reference>
<keyword evidence="3" id="KW-1185">Reference proteome</keyword>
<dbReference type="Gene3D" id="1.25.40.10">
    <property type="entry name" value="Tetratricopeptide repeat domain"/>
    <property type="match status" value="1"/>
</dbReference>
<evidence type="ECO:0000313" key="3">
    <source>
        <dbReference type="Proteomes" id="UP001501231"/>
    </source>
</evidence>
<comment type="caution">
    <text evidence="2">The sequence shown here is derived from an EMBL/GenBank/DDBJ whole genome shotgun (WGS) entry which is preliminary data.</text>
</comment>
<dbReference type="InterPro" id="IPR001173">
    <property type="entry name" value="Glyco_trans_2-like"/>
</dbReference>
<organism evidence="2 3">
    <name type="scientific">Actinomadura vinacea</name>
    <dbReference type="NCBI Taxonomy" id="115336"/>
    <lineage>
        <taxon>Bacteria</taxon>
        <taxon>Bacillati</taxon>
        <taxon>Actinomycetota</taxon>
        <taxon>Actinomycetes</taxon>
        <taxon>Streptosporangiales</taxon>
        <taxon>Thermomonosporaceae</taxon>
        <taxon>Actinomadura</taxon>
    </lineage>
</organism>
<gene>
    <name evidence="2" type="ORF">GCM10010191_11360</name>
</gene>
<accession>A0ABN3IJJ8</accession>
<sequence length="407" mass="45322">MTTPTITGCVVAKDEADLLRGCVADLSRFCDEVIFVDNKSSDDSARAARSLGAKVEPNTRFEWEQVRNMGLDAATGTWICLLDADERLIDGAAVRAAVAQAPDHVSGYILPRLDYFGSARWASTQTLPRLVRNDPRIRYEGSFHASVRAAAERVGELVHLYAPIHHLDGLLPKTAEKRQRNESYLLGILEKDPDDPKALFHLGVEYIALGWYDKARAALEESLRSGLFMPSRVELGLAYLSLREGDVQGACETARKGIESCVQARSKVCFLAVLAEVAVRRGDRAEALRLCEESLALWPKSADMRLNVAHLIGERDPYAVVEHLEAALRLNPWLGNPLIYRQTDWVNPHDFAVSFVSGVDRFDLAMARFCELAGRSSEVRRWRAFSQRVEEEAEKDLPLGALHGVRP</sequence>